<feature type="transmembrane region" description="Helical" evidence="1">
    <location>
        <begin position="420"/>
        <end position="441"/>
    </location>
</feature>
<proteinExistence type="predicted"/>
<feature type="transmembrane region" description="Helical" evidence="1">
    <location>
        <begin position="330"/>
        <end position="351"/>
    </location>
</feature>
<dbReference type="NCBIfam" id="TIGR01571">
    <property type="entry name" value="A_thal_Cys_rich"/>
    <property type="match status" value="1"/>
</dbReference>
<keyword evidence="1" id="KW-0472">Membrane</keyword>
<evidence type="ECO:0000256" key="1">
    <source>
        <dbReference type="SAM" id="Phobius"/>
    </source>
</evidence>
<sequence>MHGWTDLWVGCRSCFIFSWQKKASFFKYWEVHAVKNVKIHLTESLNLEENRKSSSSQGWRLFDSTKYTAKVSNDSGMAEETHLESDLDREPTALLKTECLQIDVSCTKTSSCVRRTHKGRFLSFFKSCLSRTWPRKLPLTSAYRALRHTMEEREEISRSVPSPSSSSQGRSPVNFIKQINWASLVDLCHEWIKHPMNIALLLWSVCVAVSSSMQGLLLLGMLNKEFPALSSRNRWIEINNQVLNALFTLMSLYQHPSLFHHLVLLCRWRPEDIIELRKVYSKNAARRTYEWTHMLIILTLLHLTCFSQYVLCGLYWGYTIATRPEFVEDLFNAIGFVAPVLAGAYAIYSPLGRELVSDKKEEDDQVKTPETTSHRVAVSEPEWNGGLFDCRGETSVGCLSFFCTFCIFGWNMERLGFGNMYVHIAMFFLLCFAPLWIFGISALHISNDTIRDIVAMAGLVLSLCGLLYGGYWRMQMRKSFKLRGNGLCCCSETAADYARWLLCCSCSLAQEVRTANLYEVEDGVFCRKVEDVPDEAAVLLCPLPRERRSEAGMGTEYDFDWKWGVWDRGEMVRREDGVEDEGLLLAMEGGRRGEVDGRGGVSLFEVKPPFQESMQL</sequence>
<dbReference type="AlphaFoldDB" id="A0A835R4M7"/>
<evidence type="ECO:0008006" key="4">
    <source>
        <dbReference type="Google" id="ProtNLM"/>
    </source>
</evidence>
<feature type="transmembrane region" description="Helical" evidence="1">
    <location>
        <begin position="200"/>
        <end position="222"/>
    </location>
</feature>
<dbReference type="PANTHER" id="PTHR31045:SF23">
    <property type="entry name" value="OS01G0825900 PROTEIN"/>
    <property type="match status" value="1"/>
</dbReference>
<dbReference type="InterPro" id="IPR021369">
    <property type="entry name" value="DUF2985"/>
</dbReference>
<name>A0A835R4M7_VANPL</name>
<reference evidence="2 3" key="1">
    <citation type="journal article" date="2020" name="Nat. Food">
        <title>A phased Vanilla planifolia genome enables genetic improvement of flavour and production.</title>
        <authorList>
            <person name="Hasing T."/>
            <person name="Tang H."/>
            <person name="Brym M."/>
            <person name="Khazi F."/>
            <person name="Huang T."/>
            <person name="Chambers A.H."/>
        </authorList>
    </citation>
    <scope>NUCLEOTIDE SEQUENCE [LARGE SCALE GENOMIC DNA]</scope>
    <source>
        <tissue evidence="2">Leaf</tissue>
    </source>
</reference>
<dbReference type="OrthoDB" id="6407410at2759"/>
<evidence type="ECO:0000313" key="3">
    <source>
        <dbReference type="Proteomes" id="UP000639772"/>
    </source>
</evidence>
<accession>A0A835R4M7</accession>
<dbReference type="PANTHER" id="PTHR31045">
    <property type="entry name" value="PLAC8 FAMILY PROTEIN-RELATED"/>
    <property type="match status" value="1"/>
</dbReference>
<organism evidence="2 3">
    <name type="scientific">Vanilla planifolia</name>
    <name type="common">Vanilla</name>
    <dbReference type="NCBI Taxonomy" id="51239"/>
    <lineage>
        <taxon>Eukaryota</taxon>
        <taxon>Viridiplantae</taxon>
        <taxon>Streptophyta</taxon>
        <taxon>Embryophyta</taxon>
        <taxon>Tracheophyta</taxon>
        <taxon>Spermatophyta</taxon>
        <taxon>Magnoliopsida</taxon>
        <taxon>Liliopsida</taxon>
        <taxon>Asparagales</taxon>
        <taxon>Orchidaceae</taxon>
        <taxon>Vanilloideae</taxon>
        <taxon>Vanilleae</taxon>
        <taxon>Vanilla</taxon>
    </lineage>
</organism>
<feature type="transmembrane region" description="Helical" evidence="1">
    <location>
        <begin position="295"/>
        <end position="318"/>
    </location>
</feature>
<evidence type="ECO:0000313" key="2">
    <source>
        <dbReference type="EMBL" id="KAG0483598.1"/>
    </source>
</evidence>
<dbReference type="GO" id="GO:0009975">
    <property type="term" value="F:cyclase activity"/>
    <property type="evidence" value="ECO:0007669"/>
    <property type="project" value="TreeGrafter"/>
</dbReference>
<dbReference type="EMBL" id="JADCNM010000005">
    <property type="protein sequence ID" value="KAG0483598.1"/>
    <property type="molecule type" value="Genomic_DNA"/>
</dbReference>
<dbReference type="Pfam" id="PF04749">
    <property type="entry name" value="PLAC8"/>
    <property type="match status" value="1"/>
</dbReference>
<feature type="transmembrane region" description="Helical" evidence="1">
    <location>
        <begin position="453"/>
        <end position="472"/>
    </location>
</feature>
<dbReference type="Proteomes" id="UP000639772">
    <property type="component" value="Unassembled WGS sequence"/>
</dbReference>
<dbReference type="Pfam" id="PF11204">
    <property type="entry name" value="DUF2985"/>
    <property type="match status" value="1"/>
</dbReference>
<dbReference type="InterPro" id="IPR006461">
    <property type="entry name" value="PLAC_motif_containing"/>
</dbReference>
<dbReference type="GO" id="GO:0051762">
    <property type="term" value="P:sesquiterpene biosynthetic process"/>
    <property type="evidence" value="ECO:0007669"/>
    <property type="project" value="TreeGrafter"/>
</dbReference>
<keyword evidence="1" id="KW-1133">Transmembrane helix</keyword>
<comment type="caution">
    <text evidence="2">The sequence shown here is derived from an EMBL/GenBank/DDBJ whole genome shotgun (WGS) entry which is preliminary data.</text>
</comment>
<protein>
    <recommendedName>
        <fullName evidence="4">PLAC8 family protein</fullName>
    </recommendedName>
</protein>
<keyword evidence="1" id="KW-0812">Transmembrane</keyword>
<gene>
    <name evidence="2" type="ORF">HPP92_011682</name>
</gene>